<dbReference type="InterPro" id="IPR029132">
    <property type="entry name" value="CBAH/NAAA_C"/>
</dbReference>
<dbReference type="InterPro" id="IPR029055">
    <property type="entry name" value="Ntn_hydrolases_N"/>
</dbReference>
<evidence type="ECO:0000259" key="10">
    <source>
        <dbReference type="Pfam" id="PF02275"/>
    </source>
</evidence>
<dbReference type="PANTHER" id="PTHR35527">
    <property type="entry name" value="CHOLOYLGLYCINE HYDROLASE"/>
    <property type="match status" value="1"/>
</dbReference>
<gene>
    <name evidence="11" type="ORF">H6A20_08830</name>
</gene>
<dbReference type="SUPFAM" id="SSF56235">
    <property type="entry name" value="N-terminal nucleophile aminohydrolases (Ntn hydrolases)"/>
    <property type="match status" value="1"/>
</dbReference>
<evidence type="ECO:0000256" key="9">
    <source>
        <dbReference type="ARBA" id="ARBA00048897"/>
    </source>
</evidence>
<organism evidence="11 12">
    <name type="scientific">Mordavella massiliensis</name>
    <dbReference type="NCBI Taxonomy" id="1871024"/>
    <lineage>
        <taxon>Bacteria</taxon>
        <taxon>Bacillati</taxon>
        <taxon>Bacillota</taxon>
        <taxon>Clostridia</taxon>
        <taxon>Eubacteriales</taxon>
        <taxon>Clostridiaceae</taxon>
        <taxon>Mordavella</taxon>
    </lineage>
</organism>
<sequence length="342" mass="37378">MCTCITLESRDFYFGRNLDLEYTFGDTVVVTQGRYPFSFRLAGRMERHYALIGMADVRDGYPLYAEAVNEKGLGMAGLYFPGNACYQSVQTAGGPAFSGQDADGPAQSRVAPFELIPWLLGQAASVDEAAALLAGAQIVDIPFSEQLPNAPLHWMVADRRRCLTVEAVREGLKIYDNPFGVLTNNPPFPFHLMHTSQYLHLTSEAPANRFSKRLDLQPFGQGMGAMGLPGDASPASRFVRAAFLKENSACSGEEMDSVTQFFHILEQVAMLRGAVKTGAGRYDHTTYACCVNASRGVYYCRTYEDARIQAAALEDGDREGGALRCFPVSRTGEAVKLPCETA</sequence>
<evidence type="ECO:0000256" key="4">
    <source>
        <dbReference type="ARBA" id="ARBA00023098"/>
    </source>
</evidence>
<dbReference type="Proteomes" id="UP000705508">
    <property type="component" value="Unassembled WGS sequence"/>
</dbReference>
<evidence type="ECO:0000256" key="1">
    <source>
        <dbReference type="ARBA" id="ARBA00004860"/>
    </source>
</evidence>
<evidence type="ECO:0000313" key="11">
    <source>
        <dbReference type="EMBL" id="MBM6948752.1"/>
    </source>
</evidence>
<comment type="pathway">
    <text evidence="1">Lipid metabolism; bile acid biosynthesis.</text>
</comment>
<evidence type="ECO:0000256" key="3">
    <source>
        <dbReference type="ARBA" id="ARBA00022801"/>
    </source>
</evidence>
<dbReference type="EMBL" id="JACJKS010000011">
    <property type="protein sequence ID" value="MBM6948752.1"/>
    <property type="molecule type" value="Genomic_DNA"/>
</dbReference>
<name>A0A938XF07_9CLOT</name>
<dbReference type="Pfam" id="PF02275">
    <property type="entry name" value="CBAH"/>
    <property type="match status" value="1"/>
</dbReference>
<dbReference type="InterPro" id="IPR047711">
    <property type="entry name" value="CBAH"/>
</dbReference>
<evidence type="ECO:0000256" key="2">
    <source>
        <dbReference type="ARBA" id="ARBA00006625"/>
    </source>
</evidence>
<proteinExistence type="inferred from homology"/>
<evidence type="ECO:0000256" key="7">
    <source>
        <dbReference type="ARBA" id="ARBA00044806"/>
    </source>
</evidence>
<feature type="domain" description="Choloylglycine hydrolase/NAAA C-terminal" evidence="10">
    <location>
        <begin position="2"/>
        <end position="315"/>
    </location>
</feature>
<protein>
    <recommendedName>
        <fullName evidence="5">choloylglycine hydrolase</fullName>
        <ecNumber evidence="5">3.5.1.24</ecNumber>
    </recommendedName>
    <alternativeName>
        <fullName evidence="6">Bile salt hydrolase</fullName>
    </alternativeName>
    <alternativeName>
        <fullName evidence="7">Choloylglycine hydrolase</fullName>
    </alternativeName>
</protein>
<reference evidence="11" key="2">
    <citation type="journal article" date="2021" name="Sci. Rep.">
        <title>The distribution of antibiotic resistance genes in chicken gut microbiota commensals.</title>
        <authorList>
            <person name="Juricova H."/>
            <person name="Matiasovicova J."/>
            <person name="Kubasova T."/>
            <person name="Cejkova D."/>
            <person name="Rychlik I."/>
        </authorList>
    </citation>
    <scope>NUCLEOTIDE SEQUENCE</scope>
    <source>
        <strain evidence="11">An582</strain>
    </source>
</reference>
<dbReference type="AlphaFoldDB" id="A0A938XF07"/>
<comment type="catalytic activity">
    <reaction evidence="8">
        <text>cholate + taurine = taurocholate + H2O</text>
        <dbReference type="Rhea" id="RHEA:47108"/>
        <dbReference type="ChEBI" id="CHEBI:15377"/>
        <dbReference type="ChEBI" id="CHEBI:29747"/>
        <dbReference type="ChEBI" id="CHEBI:36257"/>
        <dbReference type="ChEBI" id="CHEBI:507393"/>
    </reaction>
    <physiologicalReaction direction="right-to-left" evidence="8">
        <dbReference type="Rhea" id="RHEA:47110"/>
    </physiologicalReaction>
</comment>
<dbReference type="CDD" id="cd00542">
    <property type="entry name" value="Ntn_PVA"/>
    <property type="match status" value="1"/>
</dbReference>
<reference evidence="11" key="1">
    <citation type="submission" date="2020-08" db="EMBL/GenBank/DDBJ databases">
        <authorList>
            <person name="Cejkova D."/>
            <person name="Kubasova T."/>
            <person name="Jahodarova E."/>
            <person name="Rychlik I."/>
        </authorList>
    </citation>
    <scope>NUCLEOTIDE SEQUENCE</scope>
    <source>
        <strain evidence="11">An582</strain>
    </source>
</reference>
<keyword evidence="4" id="KW-0443">Lipid metabolism</keyword>
<evidence type="ECO:0000256" key="6">
    <source>
        <dbReference type="ARBA" id="ARBA00044804"/>
    </source>
</evidence>
<evidence type="ECO:0000313" key="12">
    <source>
        <dbReference type="Proteomes" id="UP000705508"/>
    </source>
</evidence>
<dbReference type="InterPro" id="IPR052193">
    <property type="entry name" value="Peptidase_C59"/>
</dbReference>
<comment type="caution">
    <text evidence="11">The sequence shown here is derived from an EMBL/GenBank/DDBJ whole genome shotgun (WGS) entry which is preliminary data.</text>
</comment>
<dbReference type="NCBIfam" id="NF038245">
    <property type="entry name" value="bile_salt_hydro"/>
    <property type="match status" value="1"/>
</dbReference>
<dbReference type="EC" id="3.5.1.24" evidence="5"/>
<evidence type="ECO:0000256" key="8">
    <source>
        <dbReference type="ARBA" id="ARBA00047285"/>
    </source>
</evidence>
<comment type="catalytic activity">
    <reaction evidence="9">
        <text>taurodeoxycholate + H2O = deoxycholate + taurine</text>
        <dbReference type="Rhea" id="RHEA:47556"/>
        <dbReference type="ChEBI" id="CHEBI:15377"/>
        <dbReference type="ChEBI" id="CHEBI:23614"/>
        <dbReference type="ChEBI" id="CHEBI:36261"/>
        <dbReference type="ChEBI" id="CHEBI:507393"/>
    </reaction>
    <physiologicalReaction direction="left-to-right" evidence="9">
        <dbReference type="Rhea" id="RHEA:47557"/>
    </physiologicalReaction>
</comment>
<evidence type="ECO:0000256" key="5">
    <source>
        <dbReference type="ARBA" id="ARBA00044769"/>
    </source>
</evidence>
<keyword evidence="3 11" id="KW-0378">Hydrolase</keyword>
<comment type="similarity">
    <text evidence="2">Belongs to the peptidase C59 family.</text>
</comment>
<dbReference type="GO" id="GO:0006629">
    <property type="term" value="P:lipid metabolic process"/>
    <property type="evidence" value="ECO:0007669"/>
    <property type="project" value="UniProtKB-KW"/>
</dbReference>
<dbReference type="GO" id="GO:0045302">
    <property type="term" value="F:choloylglycine hydrolase activity"/>
    <property type="evidence" value="ECO:0007669"/>
    <property type="project" value="UniProtKB-EC"/>
</dbReference>
<dbReference type="Gene3D" id="3.60.60.10">
    <property type="entry name" value="Penicillin V Acylase, Chain A"/>
    <property type="match status" value="1"/>
</dbReference>
<dbReference type="RefSeq" id="WP_204906753.1">
    <property type="nucleotide sequence ID" value="NZ_JACJKS010000011.1"/>
</dbReference>
<accession>A0A938XF07</accession>
<dbReference type="PANTHER" id="PTHR35527:SF2">
    <property type="entry name" value="HYDROLASE"/>
    <property type="match status" value="1"/>
</dbReference>